<dbReference type="InterPro" id="IPR052517">
    <property type="entry name" value="GlcG_carb_metab_protein"/>
</dbReference>
<dbReference type="EMBL" id="JBHSAB010000029">
    <property type="protein sequence ID" value="MFC3909796.1"/>
    <property type="molecule type" value="Genomic_DNA"/>
</dbReference>
<dbReference type="Gene3D" id="3.30.450.150">
    <property type="entry name" value="Haem-degrading domain"/>
    <property type="match status" value="1"/>
</dbReference>
<dbReference type="InterPro" id="IPR038084">
    <property type="entry name" value="PduO/GlcC-like_sf"/>
</dbReference>
<sequence>MHYKGRGVHERDYTIKNRFRKEYIPVKRVLVDHIQNKFLNSLVECNKDNLMQITIEKKCATYELASRLIQAAIEHAKTLNLSICVAIVDPTGHLIAFAKMDDCCLIGIGTAQGKAYTAARSGLNTRDFLAYLKENEVNITSLQEEKLVIIAGGLPILYQGALIGGIGVGGGTGAQDEECAQSALNSVLQT</sequence>
<organism evidence="1 2">
    <name type="scientific">Legionella dresdenensis</name>
    <dbReference type="NCBI Taxonomy" id="450200"/>
    <lineage>
        <taxon>Bacteria</taxon>
        <taxon>Pseudomonadati</taxon>
        <taxon>Pseudomonadota</taxon>
        <taxon>Gammaproteobacteria</taxon>
        <taxon>Legionellales</taxon>
        <taxon>Legionellaceae</taxon>
        <taxon>Legionella</taxon>
    </lineage>
</organism>
<name>A0ABV8CIB7_9GAMM</name>
<dbReference type="PANTHER" id="PTHR34309">
    <property type="entry name" value="SLR1406 PROTEIN"/>
    <property type="match status" value="1"/>
</dbReference>
<protein>
    <submittedName>
        <fullName evidence="1">Heme-binding protein</fullName>
    </submittedName>
</protein>
<evidence type="ECO:0000313" key="2">
    <source>
        <dbReference type="Proteomes" id="UP001595758"/>
    </source>
</evidence>
<keyword evidence="2" id="KW-1185">Reference proteome</keyword>
<dbReference type="Pfam" id="PF03928">
    <property type="entry name" value="HbpS-like"/>
    <property type="match status" value="1"/>
</dbReference>
<dbReference type="InterPro" id="IPR005624">
    <property type="entry name" value="PduO/GlcC-like"/>
</dbReference>
<comment type="caution">
    <text evidence="1">The sequence shown here is derived from an EMBL/GenBank/DDBJ whole genome shotgun (WGS) entry which is preliminary data.</text>
</comment>
<dbReference type="Proteomes" id="UP001595758">
    <property type="component" value="Unassembled WGS sequence"/>
</dbReference>
<accession>A0ABV8CIB7</accession>
<proteinExistence type="predicted"/>
<dbReference type="PANTHER" id="PTHR34309:SF1">
    <property type="entry name" value="PROTEIN GLCG"/>
    <property type="match status" value="1"/>
</dbReference>
<evidence type="ECO:0000313" key="1">
    <source>
        <dbReference type="EMBL" id="MFC3909796.1"/>
    </source>
</evidence>
<dbReference type="SUPFAM" id="SSF143744">
    <property type="entry name" value="GlcG-like"/>
    <property type="match status" value="1"/>
</dbReference>
<gene>
    <name evidence="1" type="ORF">ACFORL_12010</name>
</gene>
<reference evidence="2" key="1">
    <citation type="journal article" date="2019" name="Int. J. Syst. Evol. Microbiol.">
        <title>The Global Catalogue of Microorganisms (GCM) 10K type strain sequencing project: providing services to taxonomists for standard genome sequencing and annotation.</title>
        <authorList>
            <consortium name="The Broad Institute Genomics Platform"/>
            <consortium name="The Broad Institute Genome Sequencing Center for Infectious Disease"/>
            <person name="Wu L."/>
            <person name="Ma J."/>
        </authorList>
    </citation>
    <scope>NUCLEOTIDE SEQUENCE [LARGE SCALE GENOMIC DNA]</scope>
    <source>
        <strain evidence="2">CCUG 59858</strain>
    </source>
</reference>
<dbReference type="RefSeq" id="WP_382344356.1">
    <property type="nucleotide sequence ID" value="NZ_JBHSAB010000029.1"/>
</dbReference>